<keyword evidence="3" id="KW-0539">Nucleus</keyword>
<accession>A0A1C7N523</accession>
<dbReference type="OrthoDB" id="2238035at2759"/>
<evidence type="ECO:0000313" key="7">
    <source>
        <dbReference type="Proteomes" id="UP000093000"/>
    </source>
</evidence>
<sequence length="447" mass="50898">MATPIYPLPAIFSEYSKEELIEKIDSLRISKRLAMQSINRKAEQIKTLQEQYDKEHEGFTALQTKYEALEADHTKLKQTRNQLMQRYTHYKGLYIETEEKYNQLVAKHKALEQRHRDLIESNNELNHQHSVLEREFKSLQQQHDSHKHSPESSDALPKNQQTEEIERIRTHYDQQFRELKKEKIEAVDSLRRQLRAQHTKIMNQIRQIKDISHKLNEEEYKTQTAQAENDNLSVLLISKQDIIQELKQSIEMLKMKNARPDETPCQPSASPVASGSNTKSTIVKMSPAATETSLTTTKASPVATKTSTPENAAIANDAVQSAASTANSSTAQTSTPVFTNKKRQLDDKEDQNPRPQKKAVPLACISNARHKNGRAHLEGQACTCCTGFYAGDPVLTVNVGGNMVEVTPEQRIQHHSRHRTEKKTKPSTPPGFWDLEFGSPPDPRSHR</sequence>
<dbReference type="InterPro" id="IPR013882">
    <property type="entry name" value="Ctp1_C"/>
</dbReference>
<evidence type="ECO:0000259" key="5">
    <source>
        <dbReference type="Pfam" id="PF08573"/>
    </source>
</evidence>
<feature type="compositionally biased region" description="Basic and acidic residues" evidence="4">
    <location>
        <begin position="343"/>
        <end position="352"/>
    </location>
</feature>
<feature type="compositionally biased region" description="Polar residues" evidence="4">
    <location>
        <begin position="265"/>
        <end position="310"/>
    </location>
</feature>
<name>A0A1C7N523_9FUNG</name>
<feature type="region of interest" description="Disordered" evidence="4">
    <location>
        <begin position="259"/>
        <end position="360"/>
    </location>
</feature>
<protein>
    <recommendedName>
        <fullName evidence="5">DNA endonuclease activator Ctp1 C-terminal domain-containing protein</fullName>
    </recommendedName>
</protein>
<feature type="compositionally biased region" description="Low complexity" evidence="4">
    <location>
        <begin position="320"/>
        <end position="335"/>
    </location>
</feature>
<dbReference type="SUPFAM" id="SSF90257">
    <property type="entry name" value="Myosin rod fragments"/>
    <property type="match status" value="1"/>
</dbReference>
<dbReference type="Proteomes" id="UP000093000">
    <property type="component" value="Unassembled WGS sequence"/>
</dbReference>
<comment type="caution">
    <text evidence="6">The sequence shown here is derived from an EMBL/GenBank/DDBJ whole genome shotgun (WGS) entry which is preliminary data.</text>
</comment>
<proteinExistence type="predicted"/>
<dbReference type="STRING" id="101091.A0A1C7N523"/>
<evidence type="ECO:0000313" key="6">
    <source>
        <dbReference type="EMBL" id="OBZ84223.1"/>
    </source>
</evidence>
<dbReference type="Pfam" id="PF08573">
    <property type="entry name" value="SAE2"/>
    <property type="match status" value="1"/>
</dbReference>
<feature type="region of interest" description="Disordered" evidence="4">
    <location>
        <begin position="139"/>
        <end position="162"/>
    </location>
</feature>
<keyword evidence="7" id="KW-1185">Reference proteome</keyword>
<evidence type="ECO:0000256" key="2">
    <source>
        <dbReference type="ARBA" id="ARBA00022763"/>
    </source>
</evidence>
<dbReference type="AlphaFoldDB" id="A0A1C7N523"/>
<comment type="subcellular location">
    <subcellularLocation>
        <location evidence="1">Nucleus</location>
    </subcellularLocation>
</comment>
<evidence type="ECO:0000256" key="4">
    <source>
        <dbReference type="SAM" id="MobiDB-lite"/>
    </source>
</evidence>
<dbReference type="GO" id="GO:0006281">
    <property type="term" value="P:DNA repair"/>
    <property type="evidence" value="ECO:0007669"/>
    <property type="project" value="InterPro"/>
</dbReference>
<organism evidence="6 7">
    <name type="scientific">Choanephora cucurbitarum</name>
    <dbReference type="NCBI Taxonomy" id="101091"/>
    <lineage>
        <taxon>Eukaryota</taxon>
        <taxon>Fungi</taxon>
        <taxon>Fungi incertae sedis</taxon>
        <taxon>Mucoromycota</taxon>
        <taxon>Mucoromycotina</taxon>
        <taxon>Mucoromycetes</taxon>
        <taxon>Mucorales</taxon>
        <taxon>Mucorineae</taxon>
        <taxon>Choanephoraceae</taxon>
        <taxon>Choanephoroideae</taxon>
        <taxon>Choanephora</taxon>
    </lineage>
</organism>
<evidence type="ECO:0000256" key="3">
    <source>
        <dbReference type="ARBA" id="ARBA00023242"/>
    </source>
</evidence>
<feature type="compositionally biased region" description="Basic residues" evidence="4">
    <location>
        <begin position="413"/>
        <end position="422"/>
    </location>
</feature>
<feature type="compositionally biased region" description="Basic and acidic residues" evidence="4">
    <location>
        <begin position="139"/>
        <end position="151"/>
    </location>
</feature>
<keyword evidence="2" id="KW-0227">DNA damage</keyword>
<gene>
    <name evidence="6" type="ORF">A0J61_07732</name>
</gene>
<evidence type="ECO:0000256" key="1">
    <source>
        <dbReference type="ARBA" id="ARBA00004123"/>
    </source>
</evidence>
<feature type="region of interest" description="Disordered" evidence="4">
    <location>
        <begin position="409"/>
        <end position="447"/>
    </location>
</feature>
<dbReference type="InParanoid" id="A0A1C7N523"/>
<dbReference type="EMBL" id="LUGH01000539">
    <property type="protein sequence ID" value="OBZ84223.1"/>
    <property type="molecule type" value="Genomic_DNA"/>
</dbReference>
<reference evidence="6 7" key="1">
    <citation type="submission" date="2016-03" db="EMBL/GenBank/DDBJ databases">
        <title>Choanephora cucurbitarum.</title>
        <authorList>
            <person name="Min B."/>
            <person name="Park H."/>
            <person name="Park J.-H."/>
            <person name="Shin H.-D."/>
            <person name="Choi I.-G."/>
        </authorList>
    </citation>
    <scope>NUCLEOTIDE SEQUENCE [LARGE SCALE GENOMIC DNA]</scope>
    <source>
        <strain evidence="6 7">KUS-F28377</strain>
    </source>
</reference>
<dbReference type="GO" id="GO:0005634">
    <property type="term" value="C:nucleus"/>
    <property type="evidence" value="ECO:0007669"/>
    <property type="project" value="UniProtKB-SubCell"/>
</dbReference>
<feature type="domain" description="DNA endonuclease activator Ctp1 C-terminal" evidence="5">
    <location>
        <begin position="408"/>
        <end position="438"/>
    </location>
</feature>